<keyword evidence="4" id="KW-1185">Reference proteome</keyword>
<dbReference type="OMA" id="EAMSAYP"/>
<evidence type="ECO:0000259" key="2">
    <source>
        <dbReference type="PROSITE" id="PS51412"/>
    </source>
</evidence>
<dbReference type="AlphaFoldDB" id="A0A913ZDI4"/>
<feature type="signal peptide" evidence="1">
    <location>
        <begin position="1"/>
        <end position="20"/>
    </location>
</feature>
<evidence type="ECO:0000256" key="1">
    <source>
        <dbReference type="SAM" id="SignalP"/>
    </source>
</evidence>
<sequence>MIQFIAVYLCIVPAWPIALAVPVTPGTLTFLGNGYNILFGNPEGDLRTGSGDPGLLITRKIFDFSYDDKKMSLDGRYTVPDQVIMSSRESCRPSVTTAVFEGTKSYQDELKHYVKQLGNSGTTLSGYEFSKSEKYVVTSQSTNVRHHVFFDEVTTCNFGRARYVTELAFTDRFPLSRDFVASACALPTTFDLVEYMRFLDTWGTHIVSEMDIGTKTIKRSQTDYKTLVKFARTIAEHYSANGESISLDMASLRGRLRTEPALFDVLVETLTLGDATRAEPLSLELIGIGEVFDIDYWQLMDRYVSEGLCPAGGDENLNSKRANLVRAMEAYPGWHNAQKSLNPVVQTAITWPVGTYSLPMTNGMSGCPNSAFFWQTGRRFQDTQDLFASNDWSDPCHLMGPYARNNVQQNFCSKTDAVVSEGDTPEWDAGEYCIFKKGSCPSGFSEGWIKWDDQDALNGNTQSGVLPDGVYDHNTLIYYCCREDGDPITPILLPTQDPFFLFRKNDVCQAVQAMSLIEEWFKWDGEDNFVDFTRYYGGSHPYVDSRDDDHKIYYCYYY</sequence>
<reference evidence="3" key="1">
    <citation type="submission" date="2022-11" db="UniProtKB">
        <authorList>
            <consortium name="EnsemblMetazoa"/>
        </authorList>
    </citation>
    <scope>IDENTIFICATION</scope>
</reference>
<accession>A0A913ZDI4</accession>
<dbReference type="EnsemblMetazoa" id="XM_038193904.1">
    <property type="protein sequence ID" value="XP_038049832.1"/>
    <property type="gene ID" value="LOC119723332"/>
</dbReference>
<dbReference type="RefSeq" id="XP_038049832.1">
    <property type="nucleotide sequence ID" value="XM_038193904.1"/>
</dbReference>
<dbReference type="PROSITE" id="PS51412">
    <property type="entry name" value="MACPF_2"/>
    <property type="match status" value="1"/>
</dbReference>
<dbReference type="GeneID" id="119723332"/>
<proteinExistence type="predicted"/>
<dbReference type="Pfam" id="PF01823">
    <property type="entry name" value="MACPF"/>
    <property type="match status" value="1"/>
</dbReference>
<dbReference type="InterPro" id="IPR020864">
    <property type="entry name" value="MACPF"/>
</dbReference>
<dbReference type="PANTHER" id="PTHR19324:SF33">
    <property type="entry name" value="MUCIN-5AC"/>
    <property type="match status" value="1"/>
</dbReference>
<name>A0A913ZDI4_PATMI</name>
<organism evidence="3 4">
    <name type="scientific">Patiria miniata</name>
    <name type="common">Bat star</name>
    <name type="synonym">Asterina miniata</name>
    <dbReference type="NCBI Taxonomy" id="46514"/>
    <lineage>
        <taxon>Eukaryota</taxon>
        <taxon>Metazoa</taxon>
        <taxon>Echinodermata</taxon>
        <taxon>Eleutherozoa</taxon>
        <taxon>Asterozoa</taxon>
        <taxon>Asteroidea</taxon>
        <taxon>Valvatacea</taxon>
        <taxon>Valvatida</taxon>
        <taxon>Asterinidae</taxon>
        <taxon>Patiria</taxon>
    </lineage>
</organism>
<evidence type="ECO:0000313" key="3">
    <source>
        <dbReference type="EnsemblMetazoa" id="XP_038049832.1"/>
    </source>
</evidence>
<dbReference type="PANTHER" id="PTHR19324">
    <property type="entry name" value="PERFORIN-LIKE PROTEIN 1"/>
    <property type="match status" value="1"/>
</dbReference>
<dbReference type="OrthoDB" id="1366754at2759"/>
<dbReference type="InterPro" id="IPR031569">
    <property type="entry name" value="ApeC"/>
</dbReference>
<feature type="domain" description="MACPF" evidence="2">
    <location>
        <begin position="14"/>
        <end position="391"/>
    </location>
</feature>
<dbReference type="EnsemblMetazoa" id="XM_038193905.1">
    <property type="protein sequence ID" value="XP_038049833.1"/>
    <property type="gene ID" value="LOC119723332"/>
</dbReference>
<dbReference type="RefSeq" id="XP_038049833.1">
    <property type="nucleotide sequence ID" value="XM_038193905.1"/>
</dbReference>
<protein>
    <recommendedName>
        <fullName evidence="2">MACPF domain-containing protein</fullName>
    </recommendedName>
</protein>
<dbReference type="Proteomes" id="UP000887568">
    <property type="component" value="Unplaced"/>
</dbReference>
<dbReference type="Pfam" id="PF16977">
    <property type="entry name" value="ApeC"/>
    <property type="match status" value="1"/>
</dbReference>
<keyword evidence="1" id="KW-0732">Signal</keyword>
<evidence type="ECO:0000313" key="4">
    <source>
        <dbReference type="Proteomes" id="UP000887568"/>
    </source>
</evidence>
<feature type="chain" id="PRO_5038275608" description="MACPF domain-containing protein" evidence="1">
    <location>
        <begin position="21"/>
        <end position="558"/>
    </location>
</feature>